<feature type="compositionally biased region" description="Low complexity" evidence="2">
    <location>
        <begin position="281"/>
        <end position="297"/>
    </location>
</feature>
<protein>
    <submittedName>
        <fullName evidence="3">Uncharacterized protein</fullName>
    </submittedName>
</protein>
<keyword evidence="1" id="KW-0175">Coiled coil</keyword>
<organism evidence="3 4">
    <name type="scientific">Boothiomyces macroporosus</name>
    <dbReference type="NCBI Taxonomy" id="261099"/>
    <lineage>
        <taxon>Eukaryota</taxon>
        <taxon>Fungi</taxon>
        <taxon>Fungi incertae sedis</taxon>
        <taxon>Chytridiomycota</taxon>
        <taxon>Chytridiomycota incertae sedis</taxon>
        <taxon>Chytridiomycetes</taxon>
        <taxon>Rhizophydiales</taxon>
        <taxon>Terramycetaceae</taxon>
        <taxon>Boothiomyces</taxon>
    </lineage>
</organism>
<feature type="compositionally biased region" description="Low complexity" evidence="2">
    <location>
        <begin position="306"/>
        <end position="315"/>
    </location>
</feature>
<evidence type="ECO:0000313" key="3">
    <source>
        <dbReference type="EMBL" id="KAJ3262486.1"/>
    </source>
</evidence>
<feature type="region of interest" description="Disordered" evidence="2">
    <location>
        <begin position="183"/>
        <end position="359"/>
    </location>
</feature>
<reference evidence="3" key="1">
    <citation type="submission" date="2020-05" db="EMBL/GenBank/DDBJ databases">
        <title>Phylogenomic resolution of chytrid fungi.</title>
        <authorList>
            <person name="Stajich J.E."/>
            <person name="Amses K."/>
            <person name="Simmons R."/>
            <person name="Seto K."/>
            <person name="Myers J."/>
            <person name="Bonds A."/>
            <person name="Quandt C.A."/>
            <person name="Barry K."/>
            <person name="Liu P."/>
            <person name="Grigoriev I."/>
            <person name="Longcore J.E."/>
            <person name="James T.Y."/>
        </authorList>
    </citation>
    <scope>NUCLEOTIDE SEQUENCE</scope>
    <source>
        <strain evidence="3">PLAUS21</strain>
    </source>
</reference>
<feature type="compositionally biased region" description="Polar residues" evidence="2">
    <location>
        <begin position="217"/>
        <end position="280"/>
    </location>
</feature>
<evidence type="ECO:0000313" key="4">
    <source>
        <dbReference type="Proteomes" id="UP001210925"/>
    </source>
</evidence>
<evidence type="ECO:0000256" key="2">
    <source>
        <dbReference type="SAM" id="MobiDB-lite"/>
    </source>
</evidence>
<feature type="compositionally biased region" description="Low complexity" evidence="2">
    <location>
        <begin position="195"/>
        <end position="207"/>
    </location>
</feature>
<proteinExistence type="predicted"/>
<dbReference type="AlphaFoldDB" id="A0AAD5URR0"/>
<feature type="coiled-coil region" evidence="1">
    <location>
        <begin position="527"/>
        <end position="607"/>
    </location>
</feature>
<sequence length="763" mass="86535">MSSEENLKELLLARSEEVQINDMINQFKKKIAVETQLNISALAMSRAHTDPSKFFKSLIVSLKINDTPPQNYQKLLESETECNAVIEEYEYKMEEQKELKKYAESHLQQQPNNDKIIHDIQVADRRIELFSKELIKALGYYREVGVALCDCFVEGMIKFIEVYSGKLITDFGYTDLRIETEQSEDYESLKKRSNRNSTTNNSFSSTSEALNRDDRNSVVSQGRPSNSPVPAAGQFQNAKRNSGESQRSGSYPQPAQSLVQTQQKQNSFYGGQPLNQTNGKPNPYQQFQQPPNQTKPPNQQPPPQNQQPQPQIQSPTDSQNQFVQARPSVGIQRDATGKQLNQRLDSVNSSVLSGPPKMTRNSIMSVPGLSNLSTISSPTLPQVPHGLFKMDIEEVRAVNPGISSEEYEALVRENARLNEKCTLLQKEMLDKGVDNLYFTVADQLSSAKIHIGELEKENAKLLQLDSRQSQDHWRLNWIEKLQTRLVYLEKLHGEKDKPEVLMLQAMVASLNSKLPEDSLADVTAGEMLKMRQEINLKDEEIQKLEAKLATDTPNTPVINNELQGKVDILEAEKKELISLNEGLNDKVASLTSTLAALKKEHSELKDIPIPEAPKQDQTELRNLQLKLSSTSSELEKLKQWHQKALELMDNNSKLQAEKNEVDSMVFKFKAQLKNSTRKLTEQTQQLEVLQKEKSELEAEVKKLQEQLNQKSNISSADDLFKVNEALSVKVAEYEVRIESLNNMYKMECARAESLKKTLDELVE</sequence>
<comment type="caution">
    <text evidence="3">The sequence shown here is derived from an EMBL/GenBank/DDBJ whole genome shotgun (WGS) entry which is preliminary data.</text>
</comment>
<evidence type="ECO:0000256" key="1">
    <source>
        <dbReference type="SAM" id="Coils"/>
    </source>
</evidence>
<gene>
    <name evidence="3" type="ORF">HK103_000015</name>
</gene>
<dbReference type="Proteomes" id="UP001210925">
    <property type="component" value="Unassembled WGS sequence"/>
</dbReference>
<feature type="coiled-coil region" evidence="1">
    <location>
        <begin position="637"/>
        <end position="743"/>
    </location>
</feature>
<accession>A0AAD5URR0</accession>
<dbReference type="EMBL" id="JADGKB010000001">
    <property type="protein sequence ID" value="KAJ3262486.1"/>
    <property type="molecule type" value="Genomic_DNA"/>
</dbReference>
<keyword evidence="4" id="KW-1185">Reference proteome</keyword>
<feature type="compositionally biased region" description="Polar residues" evidence="2">
    <location>
        <begin position="338"/>
        <end position="352"/>
    </location>
</feature>
<name>A0AAD5URR0_9FUNG</name>